<dbReference type="Pfam" id="PF06772">
    <property type="entry name" value="LtrA"/>
    <property type="match status" value="1"/>
</dbReference>
<feature type="transmembrane region" description="Helical" evidence="1">
    <location>
        <begin position="108"/>
        <end position="128"/>
    </location>
</feature>
<feature type="transmembrane region" description="Helical" evidence="1">
    <location>
        <begin position="364"/>
        <end position="384"/>
    </location>
</feature>
<dbReference type="PANTHER" id="PTHR36840:SF1">
    <property type="entry name" value="BLL5714 PROTEIN"/>
    <property type="match status" value="1"/>
</dbReference>
<name>A0A317JTZ3_9ACTN</name>
<gene>
    <name evidence="2" type="ORF">DLJ46_26870</name>
</gene>
<accession>A0A317JTZ3</accession>
<dbReference type="PANTHER" id="PTHR36840">
    <property type="entry name" value="BLL5714 PROTEIN"/>
    <property type="match status" value="1"/>
</dbReference>
<keyword evidence="3" id="KW-1185">Reference proteome</keyword>
<dbReference type="OrthoDB" id="3329703at2"/>
<sequence length="402" mass="43054">MTTGRASKLLRRPEHARAAFLELFLDLVFVLAFFRLSQELLENLSWTGAFQTLVLLSAVLFVWIAATRFTDTFDPRHPLIQLVVISIMFGTLVLAAAAPGAFGRRGLVFAGVYVVVRLGIFAVAIFLLRGHEGQRNAVRLLFWVGVSAVFWIAGAFQPGWVRGALWMTAAAVEYVGIALGFPTPRLGRSGERRLEVVVSEEHVAERFRQFFIVALGEPVVVTGLAFANAGFGAASSAATLVAFVTTALLWRIYIHRAGALIAEAIAAAPNRLRVGVLTLYSHVIMIAGIVTIAVGDELLITHPLGHTNLAWLPVILGGPALFLAGRAIFEYAVFGRVSLPRVIGTLALLVITPAMALVPPLAVATTAAFILAVVATLILFGVAASDVARARRRPSEPPSPPG</sequence>
<dbReference type="InterPro" id="IPR010640">
    <property type="entry name" value="Low_temperature_requirement_A"/>
</dbReference>
<evidence type="ECO:0000256" key="1">
    <source>
        <dbReference type="SAM" id="Phobius"/>
    </source>
</evidence>
<evidence type="ECO:0000313" key="3">
    <source>
        <dbReference type="Proteomes" id="UP000245683"/>
    </source>
</evidence>
<feature type="transmembrane region" description="Helical" evidence="1">
    <location>
        <begin position="341"/>
        <end position="358"/>
    </location>
</feature>
<proteinExistence type="predicted"/>
<feature type="transmembrane region" description="Helical" evidence="1">
    <location>
        <begin position="20"/>
        <end position="37"/>
    </location>
</feature>
<feature type="transmembrane region" description="Helical" evidence="1">
    <location>
        <begin position="79"/>
        <end position="102"/>
    </location>
</feature>
<feature type="transmembrane region" description="Helical" evidence="1">
    <location>
        <begin position="49"/>
        <end position="67"/>
    </location>
</feature>
<evidence type="ECO:0000313" key="2">
    <source>
        <dbReference type="EMBL" id="PWU44271.1"/>
    </source>
</evidence>
<reference evidence="3" key="1">
    <citation type="submission" date="2018-05" db="EMBL/GenBank/DDBJ databases">
        <title>Micromonospora globispora sp. nov. and Micromonospora rugosa sp. nov., isolated from marine sediment.</title>
        <authorList>
            <person name="Carro L."/>
            <person name="Aysel V."/>
            <person name="Cetin D."/>
            <person name="Igual J.M."/>
            <person name="Klenk H.-P."/>
            <person name="Trujillo M.E."/>
            <person name="Sahin N."/>
        </authorList>
    </citation>
    <scope>NUCLEOTIDE SEQUENCE [LARGE SCALE GENOMIC DNA]</scope>
    <source>
        <strain evidence="3">S2904</strain>
    </source>
</reference>
<feature type="transmembrane region" description="Helical" evidence="1">
    <location>
        <begin position="233"/>
        <end position="253"/>
    </location>
</feature>
<feature type="transmembrane region" description="Helical" evidence="1">
    <location>
        <begin position="309"/>
        <end position="329"/>
    </location>
</feature>
<feature type="transmembrane region" description="Helical" evidence="1">
    <location>
        <begin position="140"/>
        <end position="157"/>
    </location>
</feature>
<dbReference type="EMBL" id="QGSV01000339">
    <property type="protein sequence ID" value="PWU44271.1"/>
    <property type="molecule type" value="Genomic_DNA"/>
</dbReference>
<dbReference type="AlphaFoldDB" id="A0A317JTZ3"/>
<keyword evidence="1" id="KW-0472">Membrane</keyword>
<dbReference type="RefSeq" id="WP_109947349.1">
    <property type="nucleotide sequence ID" value="NZ_QGGF01000116.1"/>
</dbReference>
<keyword evidence="1" id="KW-0812">Transmembrane</keyword>
<keyword evidence="1" id="KW-1133">Transmembrane helix</keyword>
<protein>
    <submittedName>
        <fullName evidence="2">Low temperature requirement protein A</fullName>
    </submittedName>
</protein>
<feature type="transmembrane region" description="Helical" evidence="1">
    <location>
        <begin position="274"/>
        <end position="294"/>
    </location>
</feature>
<comment type="caution">
    <text evidence="2">The sequence shown here is derived from an EMBL/GenBank/DDBJ whole genome shotgun (WGS) entry which is preliminary data.</text>
</comment>
<organism evidence="2 3">
    <name type="scientific">Micromonospora globispora</name>
    <dbReference type="NCBI Taxonomy" id="1450148"/>
    <lineage>
        <taxon>Bacteria</taxon>
        <taxon>Bacillati</taxon>
        <taxon>Actinomycetota</taxon>
        <taxon>Actinomycetes</taxon>
        <taxon>Micromonosporales</taxon>
        <taxon>Micromonosporaceae</taxon>
        <taxon>Micromonospora</taxon>
    </lineage>
</organism>
<dbReference type="Proteomes" id="UP000245683">
    <property type="component" value="Unassembled WGS sequence"/>
</dbReference>